<sequence>MYLLLFCLEWLGLFAGTAKRAAGRSGNSQELAFFYKPMDIYFVSR</sequence>
<dbReference type="KEGG" id="bst:GYO_0608"/>
<dbReference type="HOGENOM" id="CLU_3196293_0_0_9"/>
<dbReference type="AlphaFoldDB" id="G4NTV5"/>
<accession>G4NTV5</accession>
<dbReference type="Proteomes" id="UP000002651">
    <property type="component" value="Chromosome"/>
</dbReference>
<proteinExistence type="predicted"/>
<gene>
    <name evidence="1" type="ordered locus">GYO_0608</name>
</gene>
<dbReference type="EMBL" id="CP002905">
    <property type="protein sequence ID" value="AEP85315.1"/>
    <property type="molecule type" value="Genomic_DNA"/>
</dbReference>
<evidence type="ECO:0000313" key="2">
    <source>
        <dbReference type="Proteomes" id="UP000002651"/>
    </source>
</evidence>
<reference evidence="1 2" key="1">
    <citation type="journal article" date="2012" name="J. Bacteriol.">
        <title>Whole-genome sequences of Bacillus subtilis and close relatives.</title>
        <authorList>
            <person name="Earl A.M."/>
            <person name="Eppinger M."/>
            <person name="Fricke W.F."/>
            <person name="Rosovitz M.J."/>
            <person name="Rasko D.A."/>
            <person name="Daugherty S."/>
            <person name="Losick R."/>
            <person name="Kolter R."/>
            <person name="Ravel J."/>
        </authorList>
    </citation>
    <scope>NUCLEOTIDE SEQUENCE [LARGE SCALE GENOMIC DNA]</scope>
    <source>
        <strain evidence="2">DSM 15029 / JCM 12233 / NBRC 101239 / NRRL B-23049 / TU-B-10</strain>
    </source>
</reference>
<organism evidence="1 2">
    <name type="scientific">Bacillus spizizenii (strain DSM 15029 / JCM 12233 / NBRC 101239 / NRRL B-23049 / TU-B-10)</name>
    <name type="common">Bacillus subtilis subsp. spizizenii</name>
    <dbReference type="NCBI Taxonomy" id="1052585"/>
    <lineage>
        <taxon>Bacteria</taxon>
        <taxon>Bacillati</taxon>
        <taxon>Bacillota</taxon>
        <taxon>Bacilli</taxon>
        <taxon>Bacillales</taxon>
        <taxon>Bacillaceae</taxon>
        <taxon>Bacillus</taxon>
    </lineage>
</organism>
<name>G4NTV5_BACS4</name>
<protein>
    <submittedName>
        <fullName evidence="1">Uncharacterized protein</fullName>
    </submittedName>
</protein>
<keyword evidence="2" id="KW-1185">Reference proteome</keyword>
<evidence type="ECO:0000313" key="1">
    <source>
        <dbReference type="EMBL" id="AEP85315.1"/>
    </source>
</evidence>